<sequence length="150" mass="17231">MEELVVQSNIIGCTLLRGIKLTLTFASVYYHDKIEMRRTRIPHNIDSGEGSSSTPLISIFKYPGRLGGKPITYFLDQVDLQAAHLYVLLNCEHVKLYLDIYTEFLRELNPTTLDVEIDCDISSKFPAWFKQYVIDSENNIQDSLLVNLAW</sequence>
<dbReference type="PANTHER" id="PTHR48451:SF1">
    <property type="entry name" value="DUF4218 DOMAIN-CONTAINING PROTEIN"/>
    <property type="match status" value="1"/>
</dbReference>
<feature type="non-terminal residue" evidence="1">
    <location>
        <position position="1"/>
    </location>
</feature>
<name>A0A371HHT6_MUCPR</name>
<keyword evidence="2" id="KW-1185">Reference proteome</keyword>
<dbReference type="Proteomes" id="UP000257109">
    <property type="component" value="Unassembled WGS sequence"/>
</dbReference>
<comment type="caution">
    <text evidence="1">The sequence shown here is derived from an EMBL/GenBank/DDBJ whole genome shotgun (WGS) entry which is preliminary data.</text>
</comment>
<reference evidence="1" key="1">
    <citation type="submission" date="2018-05" db="EMBL/GenBank/DDBJ databases">
        <title>Draft genome of Mucuna pruriens seed.</title>
        <authorList>
            <person name="Nnadi N.E."/>
            <person name="Vos R."/>
            <person name="Hasami M.H."/>
            <person name="Devisetty U.K."/>
            <person name="Aguiy J.C."/>
        </authorList>
    </citation>
    <scope>NUCLEOTIDE SEQUENCE [LARGE SCALE GENOMIC DNA]</scope>
    <source>
        <strain evidence="1">JCA_2017</strain>
    </source>
</reference>
<dbReference type="EMBL" id="QJKJ01002556">
    <property type="protein sequence ID" value="RDY02330.1"/>
    <property type="molecule type" value="Genomic_DNA"/>
</dbReference>
<dbReference type="PANTHER" id="PTHR48451">
    <property type="entry name" value="DUF4218 DOMAIN-CONTAINING PROTEIN"/>
    <property type="match status" value="1"/>
</dbReference>
<evidence type="ECO:0000313" key="2">
    <source>
        <dbReference type="Proteomes" id="UP000257109"/>
    </source>
</evidence>
<gene>
    <name evidence="1" type="ORF">CR513_14213</name>
</gene>
<dbReference type="AlphaFoldDB" id="A0A371HHT6"/>
<evidence type="ECO:0000313" key="1">
    <source>
        <dbReference type="EMBL" id="RDY02330.1"/>
    </source>
</evidence>
<protein>
    <submittedName>
        <fullName evidence="1">Uncharacterized protein</fullName>
    </submittedName>
</protein>
<accession>A0A371HHT6</accession>
<organism evidence="1 2">
    <name type="scientific">Mucuna pruriens</name>
    <name type="common">Velvet bean</name>
    <name type="synonym">Dolichos pruriens</name>
    <dbReference type="NCBI Taxonomy" id="157652"/>
    <lineage>
        <taxon>Eukaryota</taxon>
        <taxon>Viridiplantae</taxon>
        <taxon>Streptophyta</taxon>
        <taxon>Embryophyta</taxon>
        <taxon>Tracheophyta</taxon>
        <taxon>Spermatophyta</taxon>
        <taxon>Magnoliopsida</taxon>
        <taxon>eudicotyledons</taxon>
        <taxon>Gunneridae</taxon>
        <taxon>Pentapetalae</taxon>
        <taxon>rosids</taxon>
        <taxon>fabids</taxon>
        <taxon>Fabales</taxon>
        <taxon>Fabaceae</taxon>
        <taxon>Papilionoideae</taxon>
        <taxon>50 kb inversion clade</taxon>
        <taxon>NPAAA clade</taxon>
        <taxon>indigoferoid/millettioid clade</taxon>
        <taxon>Phaseoleae</taxon>
        <taxon>Mucuna</taxon>
    </lineage>
</organism>
<dbReference type="OrthoDB" id="1878503at2759"/>
<proteinExistence type="predicted"/>